<reference evidence="2" key="1">
    <citation type="journal article" date="2022" name="Mol. Ecol. Resour.">
        <title>The genomes of chicory, endive, great burdock and yacon provide insights into Asteraceae palaeo-polyploidization history and plant inulin production.</title>
        <authorList>
            <person name="Fan W."/>
            <person name="Wang S."/>
            <person name="Wang H."/>
            <person name="Wang A."/>
            <person name="Jiang F."/>
            <person name="Liu H."/>
            <person name="Zhao H."/>
            <person name="Xu D."/>
            <person name="Zhang Y."/>
        </authorList>
    </citation>
    <scope>NUCLEOTIDE SEQUENCE [LARGE SCALE GENOMIC DNA]</scope>
    <source>
        <strain evidence="2">cv. Yunnan</strain>
    </source>
</reference>
<dbReference type="Proteomes" id="UP001056120">
    <property type="component" value="Linkage Group LG01"/>
</dbReference>
<gene>
    <name evidence="1" type="ORF">L1987_02003</name>
</gene>
<accession>A0ACB9K6S8</accession>
<evidence type="ECO:0000313" key="1">
    <source>
        <dbReference type="EMBL" id="KAI3827914.1"/>
    </source>
</evidence>
<dbReference type="EMBL" id="CM042018">
    <property type="protein sequence ID" value="KAI3827914.1"/>
    <property type="molecule type" value="Genomic_DNA"/>
</dbReference>
<proteinExistence type="predicted"/>
<reference evidence="1 2" key="2">
    <citation type="journal article" date="2022" name="Mol. Ecol. Resour.">
        <title>The genomes of chicory, endive, great burdock and yacon provide insights into Asteraceae paleo-polyploidization history and plant inulin production.</title>
        <authorList>
            <person name="Fan W."/>
            <person name="Wang S."/>
            <person name="Wang H."/>
            <person name="Wang A."/>
            <person name="Jiang F."/>
            <person name="Liu H."/>
            <person name="Zhao H."/>
            <person name="Xu D."/>
            <person name="Zhang Y."/>
        </authorList>
    </citation>
    <scope>NUCLEOTIDE SEQUENCE [LARGE SCALE GENOMIC DNA]</scope>
    <source>
        <strain evidence="2">cv. Yunnan</strain>
        <tissue evidence="1">Leaves</tissue>
    </source>
</reference>
<evidence type="ECO:0000313" key="2">
    <source>
        <dbReference type="Proteomes" id="UP001056120"/>
    </source>
</evidence>
<name>A0ACB9K6S8_9ASTR</name>
<protein>
    <submittedName>
        <fullName evidence="1">Uncharacterized protein</fullName>
    </submittedName>
</protein>
<organism evidence="1 2">
    <name type="scientific">Smallanthus sonchifolius</name>
    <dbReference type="NCBI Taxonomy" id="185202"/>
    <lineage>
        <taxon>Eukaryota</taxon>
        <taxon>Viridiplantae</taxon>
        <taxon>Streptophyta</taxon>
        <taxon>Embryophyta</taxon>
        <taxon>Tracheophyta</taxon>
        <taxon>Spermatophyta</taxon>
        <taxon>Magnoliopsida</taxon>
        <taxon>eudicotyledons</taxon>
        <taxon>Gunneridae</taxon>
        <taxon>Pentapetalae</taxon>
        <taxon>asterids</taxon>
        <taxon>campanulids</taxon>
        <taxon>Asterales</taxon>
        <taxon>Asteraceae</taxon>
        <taxon>Asteroideae</taxon>
        <taxon>Heliantheae alliance</taxon>
        <taxon>Millerieae</taxon>
        <taxon>Smallanthus</taxon>
    </lineage>
</organism>
<keyword evidence="2" id="KW-1185">Reference proteome</keyword>
<sequence length="95" mass="9643">MCITSHGFVPTTSTPPGGALTRANTTPPTAREAGSVGGGTGLGGSLFPRLGLSGLGGNGGMVGAGLPELELMQQQLTQNPNIMREIMDLPCRSMF</sequence>
<comment type="caution">
    <text evidence="1">The sequence shown here is derived from an EMBL/GenBank/DDBJ whole genome shotgun (WGS) entry which is preliminary data.</text>
</comment>